<reference evidence="4 5" key="1">
    <citation type="submission" date="2019-06" db="EMBL/GenBank/DDBJ databases">
        <authorList>
            <person name="Xiao C."/>
            <person name="Li X."/>
            <person name="Sun Y."/>
            <person name="Liu D."/>
        </authorList>
    </citation>
    <scope>NUCLEOTIDE SEQUENCE [LARGE SCALE GENOMIC DNA]</scope>
    <source>
        <strain evidence="4 5">D19</strain>
    </source>
</reference>
<dbReference type="EMBL" id="VFSH01000008">
    <property type="protein sequence ID" value="TPE39439.1"/>
    <property type="molecule type" value="Genomic_DNA"/>
</dbReference>
<name>A0ABY2YH62_9STRE</name>
<dbReference type="Proteomes" id="UP000315907">
    <property type="component" value="Unassembled WGS sequence"/>
</dbReference>
<keyword evidence="5" id="KW-1185">Reference proteome</keyword>
<evidence type="ECO:0000313" key="4">
    <source>
        <dbReference type="EMBL" id="TPE39439.1"/>
    </source>
</evidence>
<evidence type="ECO:0000256" key="2">
    <source>
        <dbReference type="SAM" id="Phobius"/>
    </source>
</evidence>
<evidence type="ECO:0000256" key="1">
    <source>
        <dbReference type="SAM" id="MobiDB-lite"/>
    </source>
</evidence>
<evidence type="ECO:0000259" key="3">
    <source>
        <dbReference type="Pfam" id="PF19804"/>
    </source>
</evidence>
<sequence length="355" mass="39675">MKNKRHNQIIHISDTHIIIRLHTNETLNVPINELTFHPKVNDIVEVYQNQNHVIVCLLPQSNKLWILISSITLLLLTIIGATFLFFRHLNENIEKVDNHSSQQISSTTSSSSTSSSSSSSTSTTSSSSTEDSIIDTTAEELRDMENDGRLKTGQLYRFTAELTRQKFWEAYVGHFKALDTYHTIWVKASNAPITGVQVQIKKSMIEGWKEGATVTFTVKIMEDSEKFQFWVATDATLITTPTAEKHTENTTQEIDTQAILHGDYSSIAGTWRNDLGHEIVFNKNGLVKGGQIHKAGISNEGIIGFDVRTGPTGHGIDIYPIGITIKWVDSDLSKNRIIAGQTPPNSSEQVFYKTD</sequence>
<keyword evidence="2" id="KW-0472">Membrane</keyword>
<feature type="transmembrane region" description="Helical" evidence="2">
    <location>
        <begin position="64"/>
        <end position="86"/>
    </location>
</feature>
<accession>A0ABY2YH62</accession>
<dbReference type="InterPro" id="IPR046254">
    <property type="entry name" value="DUF6287"/>
</dbReference>
<feature type="compositionally biased region" description="Low complexity" evidence="1">
    <location>
        <begin position="105"/>
        <end position="129"/>
    </location>
</feature>
<evidence type="ECO:0000313" key="5">
    <source>
        <dbReference type="Proteomes" id="UP000315907"/>
    </source>
</evidence>
<comment type="caution">
    <text evidence="4">The sequence shown here is derived from an EMBL/GenBank/DDBJ whole genome shotgun (WGS) entry which is preliminary data.</text>
</comment>
<proteinExistence type="predicted"/>
<gene>
    <name evidence="4" type="ORF">FJR77_07100</name>
</gene>
<protein>
    <recommendedName>
        <fullName evidence="3">DUF6287 domain-containing protein</fullName>
    </recommendedName>
</protein>
<dbReference type="RefSeq" id="WP_140834010.1">
    <property type="nucleotide sequence ID" value="NZ_VFSH01000008.1"/>
</dbReference>
<feature type="domain" description="DUF6287" evidence="3">
    <location>
        <begin position="252"/>
        <end position="285"/>
    </location>
</feature>
<organism evidence="4 5">
    <name type="scientific">Streptococcus shenyangsis</name>
    <dbReference type="NCBI Taxonomy" id="2589786"/>
    <lineage>
        <taxon>Bacteria</taxon>
        <taxon>Bacillati</taxon>
        <taxon>Bacillota</taxon>
        <taxon>Bacilli</taxon>
        <taxon>Lactobacillales</taxon>
        <taxon>Streptococcaceae</taxon>
        <taxon>Streptococcus</taxon>
    </lineage>
</organism>
<feature type="region of interest" description="Disordered" evidence="1">
    <location>
        <begin position="97"/>
        <end position="133"/>
    </location>
</feature>
<dbReference type="Pfam" id="PF19804">
    <property type="entry name" value="DUF6287"/>
    <property type="match status" value="1"/>
</dbReference>
<keyword evidence="2" id="KW-1133">Transmembrane helix</keyword>
<keyword evidence="2" id="KW-0812">Transmembrane</keyword>